<gene>
    <name evidence="1" type="ORF">SAMEA3906486_02801</name>
</gene>
<keyword evidence="2" id="KW-1185">Reference proteome</keyword>
<dbReference type="Proteomes" id="UP000076848">
    <property type="component" value="Unassembled WGS sequence"/>
</dbReference>
<dbReference type="Pfam" id="PF13665">
    <property type="entry name" value="Tox-PAAR-like"/>
    <property type="match status" value="1"/>
</dbReference>
<accession>A0A157SHN1</accession>
<dbReference type="AlphaFoldDB" id="A0A157SHN1"/>
<name>A0A157SHN1_9BORD</name>
<dbReference type="RefSeq" id="WP_066127951.1">
    <property type="nucleotide sequence ID" value="NZ_FKIF01000006.1"/>
</dbReference>
<protein>
    <submittedName>
        <fullName evidence="1">Uncharacterized protein</fullName>
    </submittedName>
</protein>
<evidence type="ECO:0000313" key="1">
    <source>
        <dbReference type="EMBL" id="SAI69937.1"/>
    </source>
</evidence>
<evidence type="ECO:0000313" key="2">
    <source>
        <dbReference type="Proteomes" id="UP000076848"/>
    </source>
</evidence>
<sequence>MARDYMARKQTTWKVVSIAPDVCKTPMGSSIPPVPYPVTAQLVTANGVTKTVRTNGHPLVVYDMSLTPTTIGDSAGRATGVKSGTVEGKCYPLEHSGNVRAEGKLLVRHDDMFWMNGK</sequence>
<dbReference type="STRING" id="288768.SAMEA3906486_02801"/>
<dbReference type="OrthoDB" id="8852350at2"/>
<reference evidence="1 2" key="1">
    <citation type="submission" date="2016-04" db="EMBL/GenBank/DDBJ databases">
        <authorList>
            <consortium name="Pathogen Informatics"/>
        </authorList>
    </citation>
    <scope>NUCLEOTIDE SEQUENCE [LARGE SCALE GENOMIC DNA]</scope>
    <source>
        <strain evidence="1 2">H050680373</strain>
    </source>
</reference>
<proteinExistence type="predicted"/>
<organism evidence="1 2">
    <name type="scientific">Bordetella ansorpii</name>
    <dbReference type="NCBI Taxonomy" id="288768"/>
    <lineage>
        <taxon>Bacteria</taxon>
        <taxon>Pseudomonadati</taxon>
        <taxon>Pseudomonadota</taxon>
        <taxon>Betaproteobacteria</taxon>
        <taxon>Burkholderiales</taxon>
        <taxon>Alcaligenaceae</taxon>
        <taxon>Bordetella</taxon>
    </lineage>
</organism>
<dbReference type="EMBL" id="FKIF01000006">
    <property type="protein sequence ID" value="SAI69937.1"/>
    <property type="molecule type" value="Genomic_DNA"/>
</dbReference>